<organism evidence="4 5">
    <name type="scientific">Mycoplasmopsis gallinacea</name>
    <dbReference type="NCBI Taxonomy" id="29556"/>
    <lineage>
        <taxon>Bacteria</taxon>
        <taxon>Bacillati</taxon>
        <taxon>Mycoplasmatota</taxon>
        <taxon>Mycoplasmoidales</taxon>
        <taxon>Metamycoplasmataceae</taxon>
        <taxon>Mycoplasmopsis</taxon>
    </lineage>
</organism>
<name>A0A6H0V5R9_9BACT</name>
<gene>
    <name evidence="4" type="ORF">GOQ20_03000</name>
</gene>
<feature type="chain" id="PRO_5026109033" description="Lipoprotein" evidence="3">
    <location>
        <begin position="22"/>
        <end position="655"/>
    </location>
</feature>
<evidence type="ECO:0000256" key="2">
    <source>
        <dbReference type="SAM" id="MobiDB-lite"/>
    </source>
</evidence>
<reference evidence="4 5" key="1">
    <citation type="submission" date="2019-12" db="EMBL/GenBank/DDBJ databases">
        <title>Sequencing and analysis of the whole genome of Mycoplasma gallinaceum strain Peacock20181011.</title>
        <authorList>
            <person name="Liu X."/>
            <person name="Qin Z."/>
            <person name="Xu H."/>
        </authorList>
    </citation>
    <scope>NUCLEOTIDE SEQUENCE [LARGE SCALE GENOMIC DNA]</scope>
    <source>
        <strain evidence="4 5">Peacock20181011</strain>
    </source>
</reference>
<evidence type="ECO:0000313" key="5">
    <source>
        <dbReference type="Proteomes" id="UP000503310"/>
    </source>
</evidence>
<accession>A0A6H0V5R9</accession>
<evidence type="ECO:0000313" key="4">
    <source>
        <dbReference type="EMBL" id="QIW62377.1"/>
    </source>
</evidence>
<feature type="region of interest" description="Disordered" evidence="2">
    <location>
        <begin position="575"/>
        <end position="608"/>
    </location>
</feature>
<proteinExistence type="predicted"/>
<keyword evidence="3" id="KW-0732">Signal</keyword>
<feature type="signal peptide" evidence="3">
    <location>
        <begin position="1"/>
        <end position="21"/>
    </location>
</feature>
<feature type="coiled-coil region" evidence="1">
    <location>
        <begin position="69"/>
        <end position="103"/>
    </location>
</feature>
<dbReference type="EMBL" id="CP047225">
    <property type="protein sequence ID" value="QIW62377.1"/>
    <property type="molecule type" value="Genomic_DNA"/>
</dbReference>
<dbReference type="AlphaFoldDB" id="A0A6H0V5R9"/>
<evidence type="ECO:0008006" key="6">
    <source>
        <dbReference type="Google" id="ProtNLM"/>
    </source>
</evidence>
<protein>
    <recommendedName>
        <fullName evidence="6">Lipoprotein</fullName>
    </recommendedName>
</protein>
<dbReference type="Proteomes" id="UP000503310">
    <property type="component" value="Chromosome"/>
</dbReference>
<evidence type="ECO:0000256" key="3">
    <source>
        <dbReference type="SAM" id="SignalP"/>
    </source>
</evidence>
<dbReference type="RefSeq" id="WP_167845344.1">
    <property type="nucleotide sequence ID" value="NZ_CP047225.1"/>
</dbReference>
<feature type="compositionally biased region" description="Low complexity" evidence="2">
    <location>
        <begin position="590"/>
        <end position="607"/>
    </location>
</feature>
<sequence>MKKLKTLFLGSLALISPLSFISCNDKSKNEVDLYQEITKDASVASLYETSFKQINDLLISSVDEVISNIKNNENIKERFKDKQEEFEIELARIQTELLNKEKMAEFYENGLTLLKEDLAKNNNKYQLSIILGKINNYTFSNGSYPTAILNFAYNYLNKDTAKKIDALVKKYDLRKLWLQVNNNFNYFKEEMDLFLDKFAQNETGEFTIAPKDLLNKTAASLNEFAAGFKTAVAIKDDAEQNQKMTELIRNTATKYQEIVKQFQDNFANIIYKNGEQYENRPFSLTSLHSTYEKMAEAGSENEDNAVVIKRIPFVTKEDVESLISVFAKQNRSLDTDEKRQEWINGTNEKLNQVLADNVDKLDLENVDTLDDLVPFQAMSVTLKLSNNATKETPILIYKKNDQNEFDKHNLDPESIVGKKLLSSQIAGKVKEKYLVKMDLDYLKFFSKNSTFNPSFIEFFKKLNADSIKDNNGRFILPQTPFAFVSYLDLKVVSLNVQDNNLNLEFKFFDHGNGRIIDTIGATFYESSKARLFDFSSTNQDDNLPITNSTLYFELSEEQYDKLIGSKILEEKTFEDVQPARDPQNPDQILPHPGVAPEAPEAPAQPNEHAYDNENISEEENRLNTKLSLKNITKNLKHIIRKKLNMTSLWKNTMLI</sequence>
<dbReference type="PROSITE" id="PS51257">
    <property type="entry name" value="PROKAR_LIPOPROTEIN"/>
    <property type="match status" value="1"/>
</dbReference>
<keyword evidence="1" id="KW-0175">Coiled coil</keyword>
<evidence type="ECO:0000256" key="1">
    <source>
        <dbReference type="SAM" id="Coils"/>
    </source>
</evidence>